<name>G8B1R6_NASVI</name>
<keyword evidence="1" id="KW-0732">Signal</keyword>
<dbReference type="Gene3D" id="1.10.238.20">
    <property type="entry name" value="Pheromone/general odorant binding protein domain"/>
    <property type="match status" value="1"/>
</dbReference>
<dbReference type="GO" id="GO:0005549">
    <property type="term" value="F:odorant binding"/>
    <property type="evidence" value="ECO:0007669"/>
    <property type="project" value="InterPro"/>
</dbReference>
<gene>
    <name evidence="2" type="primary">OBP61</name>
</gene>
<dbReference type="AlphaFoldDB" id="G8B1R6"/>
<reference evidence="2" key="2">
    <citation type="submission" date="2011-11" db="EMBL/GenBank/DDBJ databases">
        <title>Unique features of odorant binding proteins revealed by genome annotation and comparative analyses of the parasitoid wasp Nasonia vitripennis.</title>
        <authorList>
            <person name="Zhou J.J."/>
            <person name="Vieira F.G."/>
            <person name="Foret S."/>
            <person name="He X.L."/>
            <person name="Rozas J."/>
            <person name="Field L.M."/>
        </authorList>
    </citation>
    <scope>NUCLEOTIDE SEQUENCE</scope>
    <source>
        <strain evidence="2">AsmCX</strain>
    </source>
</reference>
<feature type="chain" id="PRO_5014574433" evidence="1">
    <location>
        <begin position="19"/>
        <end position="140"/>
    </location>
</feature>
<dbReference type="EMBL" id="HE578246">
    <property type="protein sequence ID" value="CCD17830.1"/>
    <property type="molecule type" value="Genomic_DNA"/>
</dbReference>
<dbReference type="HOGENOM" id="CLU_1818080_0_0_1"/>
<evidence type="ECO:0000313" key="2">
    <source>
        <dbReference type="EMBL" id="CCD17830.1"/>
    </source>
</evidence>
<dbReference type="InterPro" id="IPR006170">
    <property type="entry name" value="PBP/GOBP"/>
</dbReference>
<dbReference type="CDD" id="cd23992">
    <property type="entry name" value="PBP_GOBP"/>
    <property type="match status" value="1"/>
</dbReference>
<proteinExistence type="predicted"/>
<evidence type="ECO:0000256" key="1">
    <source>
        <dbReference type="SAM" id="SignalP"/>
    </source>
</evidence>
<feature type="signal peptide" evidence="1">
    <location>
        <begin position="1"/>
        <end position="18"/>
    </location>
</feature>
<sequence length="140" mass="15383">MKIYVICAVLLFAPAALGLFSNGIWDVLHANEAKCQLNSGASDASIEDARRARKLSESPEMNAFAKCMLGIYNVMRPDGSINPDFQSYTVPTDVPNNTWRISQKCITLGGTDSGDTARKIFNCYTENNQLVMAWTPKVSV</sequence>
<protein>
    <submittedName>
        <fullName evidence="2">Putative odorant binding protein 61</fullName>
    </submittedName>
</protein>
<organism evidence="2">
    <name type="scientific">Nasonia vitripennis</name>
    <name type="common">Parasitic wasp</name>
    <dbReference type="NCBI Taxonomy" id="7425"/>
    <lineage>
        <taxon>Eukaryota</taxon>
        <taxon>Metazoa</taxon>
        <taxon>Ecdysozoa</taxon>
        <taxon>Arthropoda</taxon>
        <taxon>Hexapoda</taxon>
        <taxon>Insecta</taxon>
        <taxon>Pterygota</taxon>
        <taxon>Neoptera</taxon>
        <taxon>Endopterygota</taxon>
        <taxon>Hymenoptera</taxon>
        <taxon>Apocrita</taxon>
        <taxon>Proctotrupomorpha</taxon>
        <taxon>Chalcidoidea</taxon>
        <taxon>Pteromalidae</taxon>
        <taxon>Pteromalinae</taxon>
        <taxon>Nasonia</taxon>
    </lineage>
</organism>
<reference evidence="2" key="1">
    <citation type="submission" date="2011-08" db="EMBL/GenBank/DDBJ databases">
        <authorList>
            <person name="Zhou J."/>
        </authorList>
    </citation>
    <scope>NUCLEOTIDE SEQUENCE</scope>
    <source>
        <strain evidence="2">AsmCX</strain>
    </source>
</reference>
<dbReference type="Pfam" id="PF01395">
    <property type="entry name" value="PBP_GOBP"/>
    <property type="match status" value="1"/>
</dbReference>
<accession>G8B1R6</accession>
<dbReference type="SUPFAM" id="SSF47565">
    <property type="entry name" value="Insect pheromone/odorant-binding proteins"/>
    <property type="match status" value="1"/>
</dbReference>
<dbReference type="InterPro" id="IPR036728">
    <property type="entry name" value="PBP_GOBP_sf"/>
</dbReference>
<dbReference type="PhylomeDB" id="G8B1R6"/>